<evidence type="ECO:0000313" key="4">
    <source>
        <dbReference type="Proteomes" id="UP001562354"/>
    </source>
</evidence>
<keyword evidence="4" id="KW-1185">Reference proteome</keyword>
<evidence type="ECO:0000256" key="1">
    <source>
        <dbReference type="SAM" id="MobiDB-lite"/>
    </source>
</evidence>
<feature type="domain" description="Extracellular mutant protein 11 C-terminal" evidence="2">
    <location>
        <begin position="294"/>
        <end position="425"/>
    </location>
</feature>
<dbReference type="PANTHER" id="PTHR28244">
    <property type="entry name" value="RNA POLYMERASE I-SPECIFIC TRANSCRIPTION INITIATION FACTOR RRN11"/>
    <property type="match status" value="1"/>
</dbReference>
<organism evidence="3 4">
    <name type="scientific">Neodothiora populina</name>
    <dbReference type="NCBI Taxonomy" id="2781224"/>
    <lineage>
        <taxon>Eukaryota</taxon>
        <taxon>Fungi</taxon>
        <taxon>Dikarya</taxon>
        <taxon>Ascomycota</taxon>
        <taxon>Pezizomycotina</taxon>
        <taxon>Dothideomycetes</taxon>
        <taxon>Dothideomycetidae</taxon>
        <taxon>Dothideales</taxon>
        <taxon>Dothioraceae</taxon>
        <taxon>Neodothiora</taxon>
    </lineage>
</organism>
<dbReference type="EMBL" id="JBFMKM010000016">
    <property type="protein sequence ID" value="KAL1296957.1"/>
    <property type="molecule type" value="Genomic_DNA"/>
</dbReference>
<protein>
    <recommendedName>
        <fullName evidence="2">Extracellular mutant protein 11 C-terminal domain-containing protein</fullName>
    </recommendedName>
</protein>
<dbReference type="Pfam" id="PF15463">
    <property type="entry name" value="ECM11"/>
    <property type="match status" value="1"/>
</dbReference>
<dbReference type="RefSeq" id="XP_069196639.1">
    <property type="nucleotide sequence ID" value="XM_069344221.1"/>
</dbReference>
<name>A0ABR3P2E3_9PEZI</name>
<comment type="caution">
    <text evidence="3">The sequence shown here is derived from an EMBL/GenBank/DDBJ whole genome shotgun (WGS) entry which is preliminary data.</text>
</comment>
<reference evidence="3 4" key="1">
    <citation type="submission" date="2024-07" db="EMBL/GenBank/DDBJ databases">
        <title>Draft sequence of the Neodothiora populina.</title>
        <authorList>
            <person name="Drown D.D."/>
            <person name="Schuette U.S."/>
            <person name="Buechlein A.B."/>
            <person name="Rusch D.R."/>
            <person name="Winton L.W."/>
            <person name="Adams G.A."/>
        </authorList>
    </citation>
    <scope>NUCLEOTIDE SEQUENCE [LARGE SCALE GENOMIC DNA]</scope>
    <source>
        <strain evidence="3 4">CPC 39397</strain>
    </source>
</reference>
<proteinExistence type="predicted"/>
<gene>
    <name evidence="3" type="ORF">AAFC00_004559</name>
</gene>
<feature type="compositionally biased region" description="Polar residues" evidence="1">
    <location>
        <begin position="86"/>
        <end position="97"/>
    </location>
</feature>
<sequence>MQSFVHRGTGSPKPASQRRGGTPNPADFKLPLPRTIRVKNEHHRERSGHHQQQQDGIKHENLFDSDIGSIADTTTDLNDQVDEAGGSQSLTEVHGQSMNGGNDANGNDVDDAESTDDEAIDYQALDGQKFTFSKRDNPDMFARYMAQFNEQQIEGAMTDADSYPDTTSGNISVPDTEVTAYSKPRIVPYHIAAEPAANYLPAVQRGPPMAMTVETKYAPTRNNASDISAMHQQNPYITGADHIEHEVTVTPTKASKAPTMPLEHGQRQHQTVSDTRFDQHASGNGAMDVEPLLDYDEADLYKKEFSQLQAADYDTDPRSKGRQLPQPIPPEELHDQLSALIRADAQQQKDFMCSLNLDEWEEAGDWFMDQFSGILKRFKEQRREKRKLSRGFEEQIASRHEAVAQKKESTEEALDAMKGAGVNVLNTPKKTKMKD</sequence>
<feature type="region of interest" description="Disordered" evidence="1">
    <location>
        <begin position="1"/>
        <end position="114"/>
    </location>
</feature>
<dbReference type="InterPro" id="IPR029178">
    <property type="entry name" value="Ecm11_C"/>
</dbReference>
<feature type="compositionally biased region" description="Basic and acidic residues" evidence="1">
    <location>
        <begin position="398"/>
        <end position="410"/>
    </location>
</feature>
<dbReference type="Proteomes" id="UP001562354">
    <property type="component" value="Unassembled WGS sequence"/>
</dbReference>
<dbReference type="PANTHER" id="PTHR28244:SF1">
    <property type="entry name" value="RNA POLYMERASE I-SPECIFIC TRANSCRIPTION INITIATION FACTOR RRN11"/>
    <property type="match status" value="1"/>
</dbReference>
<accession>A0ABR3P2E3</accession>
<dbReference type="GeneID" id="95978259"/>
<evidence type="ECO:0000313" key="3">
    <source>
        <dbReference type="EMBL" id="KAL1296957.1"/>
    </source>
</evidence>
<evidence type="ECO:0000259" key="2">
    <source>
        <dbReference type="Pfam" id="PF15463"/>
    </source>
</evidence>
<feature type="region of interest" description="Disordered" evidence="1">
    <location>
        <begin position="398"/>
        <end position="435"/>
    </location>
</feature>
<dbReference type="InterPro" id="IPR053029">
    <property type="entry name" value="RNA_pol_I-specific_init_factor"/>
</dbReference>